<gene>
    <name evidence="2" type="ORF">MVEN_02556900</name>
</gene>
<feature type="domain" description="Tc1-like transposase DDE" evidence="1">
    <location>
        <begin position="146"/>
        <end position="284"/>
    </location>
</feature>
<protein>
    <submittedName>
        <fullName evidence="2">DDE-3 domain-containing protein</fullName>
    </submittedName>
</protein>
<dbReference type="InterPro" id="IPR036397">
    <property type="entry name" value="RNaseH_sf"/>
</dbReference>
<dbReference type="AlphaFoldDB" id="A0A8H6WSK6"/>
<dbReference type="Proteomes" id="UP000620124">
    <property type="component" value="Unassembled WGS sequence"/>
</dbReference>
<dbReference type="InterPro" id="IPR038717">
    <property type="entry name" value="Tc1-like_DDE_dom"/>
</dbReference>
<accession>A0A8H6WSK6</accession>
<dbReference type="NCBIfam" id="NF033545">
    <property type="entry name" value="transpos_IS630"/>
    <property type="match status" value="1"/>
</dbReference>
<dbReference type="InterPro" id="IPR009057">
    <property type="entry name" value="Homeodomain-like_sf"/>
</dbReference>
<evidence type="ECO:0000313" key="3">
    <source>
        <dbReference type="Proteomes" id="UP000620124"/>
    </source>
</evidence>
<dbReference type="PANTHER" id="PTHR46564">
    <property type="entry name" value="TRANSPOSASE"/>
    <property type="match status" value="1"/>
</dbReference>
<reference evidence="2" key="1">
    <citation type="submission" date="2020-05" db="EMBL/GenBank/DDBJ databases">
        <title>Mycena genomes resolve the evolution of fungal bioluminescence.</title>
        <authorList>
            <person name="Tsai I.J."/>
        </authorList>
    </citation>
    <scope>NUCLEOTIDE SEQUENCE</scope>
    <source>
        <strain evidence="2">CCC161011</strain>
    </source>
</reference>
<organism evidence="2 3">
    <name type="scientific">Mycena venus</name>
    <dbReference type="NCBI Taxonomy" id="2733690"/>
    <lineage>
        <taxon>Eukaryota</taxon>
        <taxon>Fungi</taxon>
        <taxon>Dikarya</taxon>
        <taxon>Basidiomycota</taxon>
        <taxon>Agaricomycotina</taxon>
        <taxon>Agaricomycetes</taxon>
        <taxon>Agaricomycetidae</taxon>
        <taxon>Agaricales</taxon>
        <taxon>Marasmiineae</taxon>
        <taxon>Mycenaceae</taxon>
        <taxon>Mycena</taxon>
    </lineage>
</organism>
<name>A0A8H6WSK6_9AGAR</name>
<dbReference type="OrthoDB" id="2266637at2759"/>
<proteinExistence type="predicted"/>
<keyword evidence="3" id="KW-1185">Reference proteome</keyword>
<evidence type="ECO:0000313" key="2">
    <source>
        <dbReference type="EMBL" id="KAF7328412.1"/>
    </source>
</evidence>
<evidence type="ECO:0000259" key="1">
    <source>
        <dbReference type="Pfam" id="PF13358"/>
    </source>
</evidence>
<dbReference type="PANTHER" id="PTHR46564:SF1">
    <property type="entry name" value="TRANSPOSASE"/>
    <property type="match status" value="1"/>
</dbReference>
<sequence length="327" mass="37968">MARGNRRHIPEEQKQLVVIMAHKQHPEDIAAATNIHIRTIYRILETWRKTGKCVRRPLELGRPRILTAFDVSFLEGLVLRTPDIYTFELQRALFVHTGLDVSKDTIRNTLIRRGYTRKTISRSAYEAIVEKQLIYQAEVSQHPARRLVFLDESACNRHTTKRLKAWAPIGERARRLDFFVRGVRYSILPAISLDGVLHLDIITRSWTAAEFRNYLDVLLDIMNPFPQDNSVLVMDNASVHHFDGIREMVEGRGRRLIYLSPYSPQFNPCEEGFSSLKYWIRRNRDDVLAEMTGGENCNPIDILWTAVYDTLTPENIEGWFRNSGYIA</sequence>
<dbReference type="GO" id="GO:0003676">
    <property type="term" value="F:nucleic acid binding"/>
    <property type="evidence" value="ECO:0007669"/>
    <property type="project" value="InterPro"/>
</dbReference>
<dbReference type="InterPro" id="IPR047655">
    <property type="entry name" value="Transpos_IS630-like"/>
</dbReference>
<comment type="caution">
    <text evidence="2">The sequence shown here is derived from an EMBL/GenBank/DDBJ whole genome shotgun (WGS) entry which is preliminary data.</text>
</comment>
<dbReference type="Pfam" id="PF13358">
    <property type="entry name" value="DDE_3"/>
    <property type="match status" value="1"/>
</dbReference>
<dbReference type="EMBL" id="JACAZI010000036">
    <property type="protein sequence ID" value="KAF7328412.1"/>
    <property type="molecule type" value="Genomic_DNA"/>
</dbReference>
<dbReference type="Gene3D" id="3.30.420.10">
    <property type="entry name" value="Ribonuclease H-like superfamily/Ribonuclease H"/>
    <property type="match status" value="1"/>
</dbReference>
<dbReference type="SUPFAM" id="SSF46689">
    <property type="entry name" value="Homeodomain-like"/>
    <property type="match status" value="1"/>
</dbReference>